<dbReference type="Pfam" id="PF00892">
    <property type="entry name" value="EamA"/>
    <property type="match status" value="2"/>
</dbReference>
<accession>A0A1M7AHA2</accession>
<feature type="transmembrane region" description="Helical" evidence="6">
    <location>
        <begin position="222"/>
        <end position="243"/>
    </location>
</feature>
<dbReference type="AlphaFoldDB" id="A0A1M7AHA2"/>
<feature type="transmembrane region" description="Helical" evidence="6">
    <location>
        <begin position="277"/>
        <end position="295"/>
    </location>
</feature>
<dbReference type="PANTHER" id="PTHR32322:SF2">
    <property type="entry name" value="EAMA DOMAIN-CONTAINING PROTEIN"/>
    <property type="match status" value="1"/>
</dbReference>
<feature type="transmembrane region" description="Helical" evidence="6">
    <location>
        <begin position="255"/>
        <end position="271"/>
    </location>
</feature>
<dbReference type="PANTHER" id="PTHR32322">
    <property type="entry name" value="INNER MEMBRANE TRANSPORTER"/>
    <property type="match status" value="1"/>
</dbReference>
<protein>
    <submittedName>
        <fullName evidence="8">Permease of the drug/metabolite transporter (DMT) superfamily</fullName>
    </submittedName>
</protein>
<evidence type="ECO:0000313" key="8">
    <source>
        <dbReference type="EMBL" id="SHL41995.1"/>
    </source>
</evidence>
<proteinExistence type="inferred from homology"/>
<dbReference type="SUPFAM" id="SSF103481">
    <property type="entry name" value="Multidrug resistance efflux transporter EmrE"/>
    <property type="match status" value="2"/>
</dbReference>
<feature type="transmembrane region" description="Helical" evidence="6">
    <location>
        <begin position="38"/>
        <end position="59"/>
    </location>
</feature>
<feature type="transmembrane region" description="Helical" evidence="6">
    <location>
        <begin position="12"/>
        <end position="32"/>
    </location>
</feature>
<dbReference type="InterPro" id="IPR050638">
    <property type="entry name" value="AA-Vitamin_Transporters"/>
</dbReference>
<dbReference type="EMBL" id="FRBL01000003">
    <property type="protein sequence ID" value="SHL41995.1"/>
    <property type="molecule type" value="Genomic_DNA"/>
</dbReference>
<keyword evidence="5 6" id="KW-0472">Membrane</keyword>
<evidence type="ECO:0000313" key="9">
    <source>
        <dbReference type="Proteomes" id="UP000184420"/>
    </source>
</evidence>
<reference evidence="8 9" key="1">
    <citation type="submission" date="2016-11" db="EMBL/GenBank/DDBJ databases">
        <authorList>
            <person name="Jaros S."/>
            <person name="Januszkiewicz K."/>
            <person name="Wedrychowicz H."/>
        </authorList>
    </citation>
    <scope>NUCLEOTIDE SEQUENCE [LARGE SCALE GENOMIC DNA]</scope>
    <source>
        <strain evidence="8 9">DSM 27406</strain>
    </source>
</reference>
<feature type="transmembrane region" description="Helical" evidence="6">
    <location>
        <begin position="98"/>
        <end position="119"/>
    </location>
</feature>
<comment type="subcellular location">
    <subcellularLocation>
        <location evidence="1">Membrane</location>
        <topology evidence="1">Multi-pass membrane protein</topology>
    </subcellularLocation>
</comment>
<feature type="transmembrane region" description="Helical" evidence="6">
    <location>
        <begin position="155"/>
        <end position="176"/>
    </location>
</feature>
<evidence type="ECO:0000256" key="6">
    <source>
        <dbReference type="SAM" id="Phobius"/>
    </source>
</evidence>
<feature type="transmembrane region" description="Helical" evidence="6">
    <location>
        <begin position="188"/>
        <end position="206"/>
    </location>
</feature>
<dbReference type="STRING" id="1419482.SAMN05444266_103276"/>
<feature type="domain" description="EamA" evidence="7">
    <location>
        <begin position="13"/>
        <end position="143"/>
    </location>
</feature>
<keyword evidence="4 6" id="KW-1133">Transmembrane helix</keyword>
<organism evidence="8 9">
    <name type="scientific">Chitinophaga jiangningensis</name>
    <dbReference type="NCBI Taxonomy" id="1419482"/>
    <lineage>
        <taxon>Bacteria</taxon>
        <taxon>Pseudomonadati</taxon>
        <taxon>Bacteroidota</taxon>
        <taxon>Chitinophagia</taxon>
        <taxon>Chitinophagales</taxon>
        <taxon>Chitinophagaceae</taxon>
        <taxon>Chitinophaga</taxon>
    </lineage>
</organism>
<dbReference type="OrthoDB" id="9812547at2"/>
<keyword evidence="3 6" id="KW-0812">Transmembrane</keyword>
<gene>
    <name evidence="8" type="ORF">SAMN05444266_103276</name>
</gene>
<dbReference type="RefSeq" id="WP_073080034.1">
    <property type="nucleotide sequence ID" value="NZ_FRBL01000003.1"/>
</dbReference>
<dbReference type="InterPro" id="IPR037185">
    <property type="entry name" value="EmrE-like"/>
</dbReference>
<feature type="domain" description="EamA" evidence="7">
    <location>
        <begin position="157"/>
        <end position="294"/>
    </location>
</feature>
<comment type="similarity">
    <text evidence="2">Belongs to the EamA transporter family.</text>
</comment>
<evidence type="ECO:0000256" key="2">
    <source>
        <dbReference type="ARBA" id="ARBA00007362"/>
    </source>
</evidence>
<evidence type="ECO:0000256" key="4">
    <source>
        <dbReference type="ARBA" id="ARBA00022989"/>
    </source>
</evidence>
<feature type="transmembrane region" description="Helical" evidence="6">
    <location>
        <begin position="126"/>
        <end position="143"/>
    </location>
</feature>
<feature type="transmembrane region" description="Helical" evidence="6">
    <location>
        <begin position="71"/>
        <end position="92"/>
    </location>
</feature>
<evidence type="ECO:0000259" key="7">
    <source>
        <dbReference type="Pfam" id="PF00892"/>
    </source>
</evidence>
<dbReference type="Proteomes" id="UP000184420">
    <property type="component" value="Unassembled WGS sequence"/>
</dbReference>
<dbReference type="GO" id="GO:0016020">
    <property type="term" value="C:membrane"/>
    <property type="evidence" value="ECO:0007669"/>
    <property type="project" value="UniProtKB-SubCell"/>
</dbReference>
<evidence type="ECO:0000256" key="5">
    <source>
        <dbReference type="ARBA" id="ARBA00023136"/>
    </source>
</evidence>
<evidence type="ECO:0000256" key="1">
    <source>
        <dbReference type="ARBA" id="ARBA00004141"/>
    </source>
</evidence>
<name>A0A1M7AHA2_9BACT</name>
<sequence>MTSDKPVTTQTFVYLLAVYIIWGSTYLGMKVATETVPAFFLSSVRFFLAGLLLLAIGGLKEKTLPNREQLRNAIFVGTLLIGIGNTTVAVAVHYMPSGLVALLVAAMPAWFMVLDWAFFSRNKPGTLTLLGIAVGFIGLFLLFNPFGNQHVESFPLWPVLIVIFGNICWAIGSLLVQRFSMPTQITSTAIQMLAGAVFALVVSLIAEHDQVQQFLGMSHRGWFAYLYLVLIGSLVGYTSYSWLARNAPPRLTSTYAYINPVVALLLGWAIGHESITPMVAIASAIVVGGVVLMTLGKK</sequence>
<keyword evidence="9" id="KW-1185">Reference proteome</keyword>
<evidence type="ECO:0000256" key="3">
    <source>
        <dbReference type="ARBA" id="ARBA00022692"/>
    </source>
</evidence>
<dbReference type="InterPro" id="IPR000620">
    <property type="entry name" value="EamA_dom"/>
</dbReference>